<sequence>MQREIRSVVGRNGVPALPADGAGHTGVRVREGHGPNKIKNLTGVKGREFLIWINLTEICGEEGDDSLACLSKSFPLSLSGGIRAQTLVFREEVDGSNEGNWCNKLKLLGFSWERVERGLGGEGDSRSSLFFYEL</sequence>
<name>A0AAV5KS30_9ROSI</name>
<comment type="caution">
    <text evidence="2">The sequence shown here is derived from an EMBL/GenBank/DDBJ whole genome shotgun (WGS) entry which is preliminary data.</text>
</comment>
<reference evidence="2 3" key="1">
    <citation type="journal article" date="2021" name="Commun. Biol.">
        <title>The genome of Shorea leprosula (Dipterocarpaceae) highlights the ecological relevance of drought in aseasonal tropical rainforests.</title>
        <authorList>
            <person name="Ng K.K.S."/>
            <person name="Kobayashi M.J."/>
            <person name="Fawcett J.A."/>
            <person name="Hatakeyama M."/>
            <person name="Paape T."/>
            <person name="Ng C.H."/>
            <person name="Ang C.C."/>
            <person name="Tnah L.H."/>
            <person name="Lee C.T."/>
            <person name="Nishiyama T."/>
            <person name="Sese J."/>
            <person name="O'Brien M.J."/>
            <person name="Copetti D."/>
            <person name="Mohd Noor M.I."/>
            <person name="Ong R.C."/>
            <person name="Putra M."/>
            <person name="Sireger I.Z."/>
            <person name="Indrioko S."/>
            <person name="Kosugi Y."/>
            <person name="Izuno A."/>
            <person name="Isagi Y."/>
            <person name="Lee S.L."/>
            <person name="Shimizu K.K."/>
        </authorList>
    </citation>
    <scope>NUCLEOTIDE SEQUENCE [LARGE SCALE GENOMIC DNA]</scope>
    <source>
        <strain evidence="2">214</strain>
    </source>
</reference>
<evidence type="ECO:0000256" key="1">
    <source>
        <dbReference type="SAM" id="MobiDB-lite"/>
    </source>
</evidence>
<evidence type="ECO:0000313" key="3">
    <source>
        <dbReference type="Proteomes" id="UP001054252"/>
    </source>
</evidence>
<evidence type="ECO:0000313" key="2">
    <source>
        <dbReference type="EMBL" id="GKV27450.1"/>
    </source>
</evidence>
<keyword evidence="3" id="KW-1185">Reference proteome</keyword>
<organism evidence="2 3">
    <name type="scientific">Rubroshorea leprosula</name>
    <dbReference type="NCBI Taxonomy" id="152421"/>
    <lineage>
        <taxon>Eukaryota</taxon>
        <taxon>Viridiplantae</taxon>
        <taxon>Streptophyta</taxon>
        <taxon>Embryophyta</taxon>
        <taxon>Tracheophyta</taxon>
        <taxon>Spermatophyta</taxon>
        <taxon>Magnoliopsida</taxon>
        <taxon>eudicotyledons</taxon>
        <taxon>Gunneridae</taxon>
        <taxon>Pentapetalae</taxon>
        <taxon>rosids</taxon>
        <taxon>malvids</taxon>
        <taxon>Malvales</taxon>
        <taxon>Dipterocarpaceae</taxon>
        <taxon>Rubroshorea</taxon>
    </lineage>
</organism>
<proteinExistence type="predicted"/>
<accession>A0AAV5KS30</accession>
<dbReference type="Proteomes" id="UP001054252">
    <property type="component" value="Unassembled WGS sequence"/>
</dbReference>
<gene>
    <name evidence="2" type="ORF">SLEP1_g36622</name>
</gene>
<dbReference type="AlphaFoldDB" id="A0AAV5KS30"/>
<dbReference type="EMBL" id="BPVZ01000075">
    <property type="protein sequence ID" value="GKV27450.1"/>
    <property type="molecule type" value="Genomic_DNA"/>
</dbReference>
<feature type="region of interest" description="Disordered" evidence="1">
    <location>
        <begin position="1"/>
        <end position="33"/>
    </location>
</feature>
<protein>
    <submittedName>
        <fullName evidence="2">Uncharacterized protein</fullName>
    </submittedName>
</protein>